<comment type="similarity">
    <text evidence="5">Belongs to the zinc-containing alcohol dehydrogenase family.</text>
</comment>
<reference evidence="7 8" key="1">
    <citation type="submission" date="2024-03" db="EMBL/GenBank/DDBJ databases">
        <title>Natural products discovery in diverse microorganisms through a two-stage MS feature dereplication strategy.</title>
        <authorList>
            <person name="Zhang R."/>
        </authorList>
    </citation>
    <scope>NUCLEOTIDE SEQUENCE [LARGE SCALE GENOMIC DNA]</scope>
    <source>
        <strain evidence="7 8">18930</strain>
    </source>
</reference>
<dbReference type="PROSITE" id="PS00059">
    <property type="entry name" value="ADH_ZINC"/>
    <property type="match status" value="1"/>
</dbReference>
<dbReference type="EMBL" id="CP147846">
    <property type="protein sequence ID" value="WXG68813.1"/>
    <property type="molecule type" value="Genomic_DNA"/>
</dbReference>
<protein>
    <submittedName>
        <fullName evidence="7">Alcohol dehydrogenase catalytic domain-containing protein</fullName>
    </submittedName>
</protein>
<evidence type="ECO:0000313" key="8">
    <source>
        <dbReference type="Proteomes" id="UP001432000"/>
    </source>
</evidence>
<dbReference type="InterPro" id="IPR036291">
    <property type="entry name" value="NAD(P)-bd_dom_sf"/>
</dbReference>
<dbReference type="RefSeq" id="WP_338889241.1">
    <property type="nucleotide sequence ID" value="NZ_CP147846.1"/>
</dbReference>
<dbReference type="InterPro" id="IPR050129">
    <property type="entry name" value="Zn_alcohol_dh"/>
</dbReference>
<dbReference type="SMART" id="SM00829">
    <property type="entry name" value="PKS_ER"/>
    <property type="match status" value="1"/>
</dbReference>
<keyword evidence="3 5" id="KW-0862">Zinc</keyword>
<keyword evidence="2 5" id="KW-0479">Metal-binding</keyword>
<dbReference type="InterPro" id="IPR013149">
    <property type="entry name" value="ADH-like_C"/>
</dbReference>
<keyword evidence="8" id="KW-1185">Reference proteome</keyword>
<evidence type="ECO:0000256" key="1">
    <source>
        <dbReference type="ARBA" id="ARBA00001947"/>
    </source>
</evidence>
<dbReference type="Pfam" id="PF00107">
    <property type="entry name" value="ADH_zinc_N"/>
    <property type="match status" value="1"/>
</dbReference>
<dbReference type="Proteomes" id="UP001432000">
    <property type="component" value="Chromosome"/>
</dbReference>
<dbReference type="PANTHER" id="PTHR43401">
    <property type="entry name" value="L-THREONINE 3-DEHYDROGENASE"/>
    <property type="match status" value="1"/>
</dbReference>
<name>A0ABZ2PNS7_9NOCA</name>
<evidence type="ECO:0000256" key="4">
    <source>
        <dbReference type="ARBA" id="ARBA00023002"/>
    </source>
</evidence>
<accession>A0ABZ2PNS7</accession>
<dbReference type="SUPFAM" id="SSF51735">
    <property type="entry name" value="NAD(P)-binding Rossmann-fold domains"/>
    <property type="match status" value="1"/>
</dbReference>
<dbReference type="PANTHER" id="PTHR43401:SF2">
    <property type="entry name" value="L-THREONINE 3-DEHYDROGENASE"/>
    <property type="match status" value="1"/>
</dbReference>
<dbReference type="InterPro" id="IPR011032">
    <property type="entry name" value="GroES-like_sf"/>
</dbReference>
<dbReference type="InterPro" id="IPR002328">
    <property type="entry name" value="ADH_Zn_CS"/>
</dbReference>
<evidence type="ECO:0000259" key="6">
    <source>
        <dbReference type="SMART" id="SM00829"/>
    </source>
</evidence>
<proteinExistence type="inferred from homology"/>
<dbReference type="SUPFAM" id="SSF50129">
    <property type="entry name" value="GroES-like"/>
    <property type="match status" value="1"/>
</dbReference>
<dbReference type="InterPro" id="IPR020843">
    <property type="entry name" value="ER"/>
</dbReference>
<comment type="cofactor">
    <cofactor evidence="1 5">
        <name>Zn(2+)</name>
        <dbReference type="ChEBI" id="CHEBI:29105"/>
    </cofactor>
</comment>
<organism evidence="7 8">
    <name type="scientific">Rhodococcus sovatensis</name>
    <dbReference type="NCBI Taxonomy" id="1805840"/>
    <lineage>
        <taxon>Bacteria</taxon>
        <taxon>Bacillati</taxon>
        <taxon>Actinomycetota</taxon>
        <taxon>Actinomycetes</taxon>
        <taxon>Mycobacteriales</taxon>
        <taxon>Nocardiaceae</taxon>
        <taxon>Rhodococcus</taxon>
    </lineage>
</organism>
<feature type="domain" description="Enoyl reductase (ER)" evidence="6">
    <location>
        <begin position="8"/>
        <end position="341"/>
    </location>
</feature>
<dbReference type="Pfam" id="PF08240">
    <property type="entry name" value="ADH_N"/>
    <property type="match status" value="1"/>
</dbReference>
<dbReference type="InterPro" id="IPR013154">
    <property type="entry name" value="ADH-like_N"/>
</dbReference>
<evidence type="ECO:0000256" key="2">
    <source>
        <dbReference type="ARBA" id="ARBA00022723"/>
    </source>
</evidence>
<dbReference type="Gene3D" id="3.90.180.10">
    <property type="entry name" value="Medium-chain alcohol dehydrogenases, catalytic domain"/>
    <property type="match status" value="1"/>
</dbReference>
<keyword evidence="4" id="KW-0560">Oxidoreductase</keyword>
<evidence type="ECO:0000256" key="5">
    <source>
        <dbReference type="RuleBase" id="RU361277"/>
    </source>
</evidence>
<evidence type="ECO:0000256" key="3">
    <source>
        <dbReference type="ARBA" id="ARBA00022833"/>
    </source>
</evidence>
<dbReference type="Gene3D" id="3.40.50.720">
    <property type="entry name" value="NAD(P)-binding Rossmann-like Domain"/>
    <property type="match status" value="1"/>
</dbReference>
<gene>
    <name evidence="7" type="ORF">WDS16_27145</name>
</gene>
<evidence type="ECO:0000313" key="7">
    <source>
        <dbReference type="EMBL" id="WXG68813.1"/>
    </source>
</evidence>
<sequence>MISLQLHGEQDLRLEDVQVAEVGKGDVKIKVAYNGICGSDLHFYYAASRSGWSRPRNIGHEISGVVAEVGSDVSDVSVGDRVSVYPIDSCGSCVQCVDGHPVLCEVLDRSVSTVGCGSPIGGMGEYCVVPNHLIIPLPDGLSLAQGALVEPIAVAATAVERAQLKADSVVVVSGGGPIGIGAVLSLEAMGITNFVVSEPSEARRAALTNLTSARVIDPTSEDLPAIVRELSGGRGADVVLECAGAGAAFDAALAIVRKRGKIVMIGLFEKPYQLLPNGIALNEISIVGHNGSTQDVFRTVMRWMEEGKIPTDSWVTYVPLAESVEGGFEPLRRGEEIKVLVDIAGSSSEE</sequence>